<organism evidence="3 4">
    <name type="scientific">Xanthobacter tagetidis</name>
    <dbReference type="NCBI Taxonomy" id="60216"/>
    <lineage>
        <taxon>Bacteria</taxon>
        <taxon>Pseudomonadati</taxon>
        <taxon>Pseudomonadota</taxon>
        <taxon>Alphaproteobacteria</taxon>
        <taxon>Hyphomicrobiales</taxon>
        <taxon>Xanthobacteraceae</taxon>
        <taxon>Xanthobacter</taxon>
    </lineage>
</organism>
<comment type="caution">
    <text evidence="3">The sequence shown here is derived from an EMBL/GenBank/DDBJ whole genome shotgun (WGS) entry which is preliminary data.</text>
</comment>
<name>A0A3L7AB66_9HYPH</name>
<dbReference type="GO" id="GO:0016491">
    <property type="term" value="F:oxidoreductase activity"/>
    <property type="evidence" value="ECO:0007669"/>
    <property type="project" value="UniProtKB-KW"/>
</dbReference>
<keyword evidence="2" id="KW-0560">Oxidoreductase</keyword>
<dbReference type="InterPro" id="IPR043144">
    <property type="entry name" value="Mal/L-sulf/L-lact_DH-like_ah"/>
</dbReference>
<dbReference type="InterPro" id="IPR003767">
    <property type="entry name" value="Malate/L-lactate_DH-like"/>
</dbReference>
<proteinExistence type="inferred from homology"/>
<dbReference type="Gene3D" id="3.30.1370.60">
    <property type="entry name" value="Hypothetical oxidoreductase yiak, domain 2"/>
    <property type="match status" value="1"/>
</dbReference>
<dbReference type="Gene3D" id="1.10.1530.10">
    <property type="match status" value="1"/>
</dbReference>
<evidence type="ECO:0000313" key="3">
    <source>
        <dbReference type="EMBL" id="RLP77639.1"/>
    </source>
</evidence>
<dbReference type="PANTHER" id="PTHR11091:SF0">
    <property type="entry name" value="MALATE DEHYDROGENASE"/>
    <property type="match status" value="1"/>
</dbReference>
<dbReference type="InterPro" id="IPR036111">
    <property type="entry name" value="Mal/L-sulfo/L-lacto_DH-like_sf"/>
</dbReference>
<evidence type="ECO:0000256" key="2">
    <source>
        <dbReference type="ARBA" id="ARBA00023002"/>
    </source>
</evidence>
<dbReference type="PANTHER" id="PTHR11091">
    <property type="entry name" value="OXIDOREDUCTASE-RELATED"/>
    <property type="match status" value="1"/>
</dbReference>
<evidence type="ECO:0000256" key="1">
    <source>
        <dbReference type="ARBA" id="ARBA00006056"/>
    </source>
</evidence>
<keyword evidence="4" id="KW-1185">Reference proteome</keyword>
<reference evidence="3 4" key="1">
    <citation type="submission" date="2018-10" db="EMBL/GenBank/DDBJ databases">
        <title>Xanthobacter tagetidis genome sequencing and assembly.</title>
        <authorList>
            <person name="Maclea K.S."/>
            <person name="Goen A.E."/>
            <person name="Fatima S.A."/>
        </authorList>
    </citation>
    <scope>NUCLEOTIDE SEQUENCE [LARGE SCALE GENOMIC DNA]</scope>
    <source>
        <strain evidence="3 4">ATCC 700314</strain>
    </source>
</reference>
<dbReference type="EMBL" id="RCTF01000010">
    <property type="protein sequence ID" value="RLP77639.1"/>
    <property type="molecule type" value="Genomic_DNA"/>
</dbReference>
<comment type="similarity">
    <text evidence="1">Belongs to the LDH2/MDH2 oxidoreductase family.</text>
</comment>
<evidence type="ECO:0000313" key="4">
    <source>
        <dbReference type="Proteomes" id="UP000269692"/>
    </source>
</evidence>
<gene>
    <name evidence="3" type="ORF">D9R14_13295</name>
</gene>
<dbReference type="Pfam" id="PF02615">
    <property type="entry name" value="Ldh_2"/>
    <property type="match status" value="1"/>
</dbReference>
<protein>
    <submittedName>
        <fullName evidence="3">Ldh family oxidoreductase</fullName>
    </submittedName>
</protein>
<accession>A0A3L7AB66</accession>
<dbReference type="SUPFAM" id="SSF89733">
    <property type="entry name" value="L-sulfolactate dehydrogenase-like"/>
    <property type="match status" value="1"/>
</dbReference>
<dbReference type="AlphaFoldDB" id="A0A3L7AB66"/>
<sequence length="336" mass="33376">MAGGLSEADARDVAAVLVFADKRGIASHGCATLPGYVHHLAAGTLNPRPDVHLVSDARACAVIDGDGGPGAVTALRCARLAVEKAKASGIGCVAARNSTHFGAGGYYALLMAQAGMIGEVISTAPPVMAPTGGQGRVLGNNPYAVAVPTRDDPALVFDMATSVAAGRKVIGSAAAGQPVPDGWLLDALGNPSTDPGDFLRGGALLPFGGHKGFGLALVFEVFAGILTGTGPDGEAMGKATGAAPGQGGTGHIFRATDVAAFMPLDAFHDRMAGLRGRMKAANRPGAAAGVILPGERAHAEAERSDRLGVPLAQETLDALTGMASALGIAPPGAGAI</sequence>
<dbReference type="Proteomes" id="UP000269692">
    <property type="component" value="Unassembled WGS sequence"/>
</dbReference>
<dbReference type="InterPro" id="IPR043143">
    <property type="entry name" value="Mal/L-sulf/L-lact_DH-like_NADP"/>
</dbReference>